<dbReference type="Proteomes" id="UP001165083">
    <property type="component" value="Unassembled WGS sequence"/>
</dbReference>
<name>A0A9W6X3M3_9STRA</name>
<proteinExistence type="predicted"/>
<sequence length="661" mass="74183">MSTTPGFLEQMDRLILACHSGASGPSLRSVMTKDLRIRRQKDEVQVKTEVTSNQQPAISPANSATRSRVESSDDEVPPTVGTASRQWGTRKRLSTRNHAPKQRASKRLKRSLAEEWGRDQDESEEEKRKPTQEVKKRSARSGLRRMKDSKRPKRRSKRVRRIGIAFGNNQGIDHGSDGDVDEEKPKRNQSARIAKRNNAERGKRVRWNLRSLPSSGYDSSERKPARDFRFFDRLVTTRKKTPTGKHTSALEKSTTTSLDTSVASEDDLAPETAGLDPSVSVEHDEVSKTVALTSDAPEQHVVQDSEMVVCDAGAQNADSSTTNSSEVGSVDMVTSRDDHSDFDYEEQAKAGVVETFDQNKNAEVAQASGKVESNTAYTVSPDNDFHSVFVHESIDRRSSENADTQKDSGGQPCESYNTEQKSRDQPDSIDSPLATVVIPQDKEVNDLVEADEYAQEDAYSEIDDEPAVPGLCDAGMRPPNQVNLFKVCLRKSIQFVDAVLCKPPPGKRCSRNCRKIRSRQCSEGVPCRDPHCRNWHETEAHTEHCKNPLCEFRNRILLREIMHQITNQDTHIQSLFSKWEDKSIALIRATTDNSSNQCTEEQIQELKDTIGQLERRIDDAKEDTESLKDTRRMLLANLSAIGVIPQDDVTDGFPDFETHYV</sequence>
<dbReference type="AlphaFoldDB" id="A0A9W6X3M3"/>
<feature type="compositionally biased region" description="Basic residues" evidence="2">
    <location>
        <begin position="88"/>
        <end position="110"/>
    </location>
</feature>
<organism evidence="3 4">
    <name type="scientific">Phytophthora lilii</name>
    <dbReference type="NCBI Taxonomy" id="2077276"/>
    <lineage>
        <taxon>Eukaryota</taxon>
        <taxon>Sar</taxon>
        <taxon>Stramenopiles</taxon>
        <taxon>Oomycota</taxon>
        <taxon>Peronosporomycetes</taxon>
        <taxon>Peronosporales</taxon>
        <taxon>Peronosporaceae</taxon>
        <taxon>Phytophthora</taxon>
    </lineage>
</organism>
<feature type="compositionally biased region" description="Polar residues" evidence="2">
    <location>
        <begin position="244"/>
        <end position="263"/>
    </location>
</feature>
<accession>A0A9W6X3M3</accession>
<evidence type="ECO:0000313" key="4">
    <source>
        <dbReference type="Proteomes" id="UP001165083"/>
    </source>
</evidence>
<reference evidence="3" key="1">
    <citation type="submission" date="2023-04" db="EMBL/GenBank/DDBJ databases">
        <title>Phytophthora lilii NBRC 32176.</title>
        <authorList>
            <person name="Ichikawa N."/>
            <person name="Sato H."/>
            <person name="Tonouchi N."/>
        </authorList>
    </citation>
    <scope>NUCLEOTIDE SEQUENCE</scope>
    <source>
        <strain evidence="3">NBRC 32176</strain>
    </source>
</reference>
<keyword evidence="4" id="KW-1185">Reference proteome</keyword>
<feature type="compositionally biased region" description="Basic and acidic residues" evidence="2">
    <location>
        <begin position="395"/>
        <end position="406"/>
    </location>
</feature>
<feature type="region of interest" description="Disordered" evidence="2">
    <location>
        <begin position="239"/>
        <end position="297"/>
    </location>
</feature>
<dbReference type="OrthoDB" id="103184at2759"/>
<dbReference type="EMBL" id="BSXW01000800">
    <property type="protein sequence ID" value="GMF29838.1"/>
    <property type="molecule type" value="Genomic_DNA"/>
</dbReference>
<feature type="compositionally biased region" description="Basic residues" evidence="2">
    <location>
        <begin position="137"/>
        <end position="161"/>
    </location>
</feature>
<feature type="compositionally biased region" description="Polar residues" evidence="2">
    <location>
        <begin position="48"/>
        <end position="66"/>
    </location>
</feature>
<evidence type="ECO:0000256" key="1">
    <source>
        <dbReference type="SAM" id="Coils"/>
    </source>
</evidence>
<feature type="compositionally biased region" description="Basic and acidic residues" evidence="2">
    <location>
        <begin position="111"/>
        <end position="136"/>
    </location>
</feature>
<comment type="caution">
    <text evidence="3">The sequence shown here is derived from an EMBL/GenBank/DDBJ whole genome shotgun (WGS) entry which is preliminary data.</text>
</comment>
<evidence type="ECO:0000313" key="3">
    <source>
        <dbReference type="EMBL" id="GMF29838.1"/>
    </source>
</evidence>
<feature type="coiled-coil region" evidence="1">
    <location>
        <begin position="596"/>
        <end position="637"/>
    </location>
</feature>
<evidence type="ECO:0000256" key="2">
    <source>
        <dbReference type="SAM" id="MobiDB-lite"/>
    </source>
</evidence>
<gene>
    <name evidence="3" type="ORF">Plil01_001269000</name>
</gene>
<protein>
    <submittedName>
        <fullName evidence="3">Unnamed protein product</fullName>
    </submittedName>
</protein>
<keyword evidence="1" id="KW-0175">Coiled coil</keyword>
<feature type="region of interest" description="Disordered" evidence="2">
    <location>
        <begin position="40"/>
        <end position="200"/>
    </location>
</feature>
<feature type="region of interest" description="Disordered" evidence="2">
    <location>
        <begin position="395"/>
        <end position="432"/>
    </location>
</feature>